<keyword evidence="1" id="KW-0812">Transmembrane</keyword>
<evidence type="ECO:0000256" key="1">
    <source>
        <dbReference type="SAM" id="Phobius"/>
    </source>
</evidence>
<gene>
    <name evidence="2" type="ORF">IPH26_09675</name>
</gene>
<protein>
    <submittedName>
        <fullName evidence="2">Uncharacterized protein</fullName>
    </submittedName>
</protein>
<evidence type="ECO:0000313" key="3">
    <source>
        <dbReference type="Proteomes" id="UP000807785"/>
    </source>
</evidence>
<comment type="caution">
    <text evidence="2">The sequence shown here is derived from an EMBL/GenBank/DDBJ whole genome shotgun (WGS) entry which is preliminary data.</text>
</comment>
<dbReference type="EMBL" id="JADJEV010000003">
    <property type="protein sequence ID" value="MBK6973193.1"/>
    <property type="molecule type" value="Genomic_DNA"/>
</dbReference>
<sequence>MIRNIVVAWVVATVTMVAGLYAYHTRWSQPALTIGVVDIADVYRAKERAYTEILTKANVTDEDRKRALAMAGDFANALPKALSEMPAECQCLVLLKSAVVGDTPNTLDLTAALRRKLGMG</sequence>
<dbReference type="AlphaFoldDB" id="A0A9D7HM00"/>
<keyword evidence="1" id="KW-0472">Membrane</keyword>
<name>A0A9D7HM00_9PROT</name>
<reference evidence="2" key="1">
    <citation type="submission" date="2020-10" db="EMBL/GenBank/DDBJ databases">
        <title>Connecting structure to function with the recovery of over 1000 high-quality activated sludge metagenome-assembled genomes encoding full-length rRNA genes using long-read sequencing.</title>
        <authorList>
            <person name="Singleton C.M."/>
            <person name="Petriglieri F."/>
            <person name="Kristensen J.M."/>
            <person name="Kirkegaard R.H."/>
            <person name="Michaelsen T.Y."/>
            <person name="Andersen M.H."/>
            <person name="Karst S.M."/>
            <person name="Dueholm M.S."/>
            <person name="Nielsen P.H."/>
            <person name="Albertsen M."/>
        </authorList>
    </citation>
    <scope>NUCLEOTIDE SEQUENCE</scope>
    <source>
        <strain evidence="2">Bjer_18-Q3-R1-45_BAT3C.347</strain>
    </source>
</reference>
<feature type="transmembrane region" description="Helical" evidence="1">
    <location>
        <begin position="6"/>
        <end position="23"/>
    </location>
</feature>
<proteinExistence type="predicted"/>
<keyword evidence="1" id="KW-1133">Transmembrane helix</keyword>
<organism evidence="2 3">
    <name type="scientific">Candidatus Methylophosphatis roskildensis</name>
    <dbReference type="NCBI Taxonomy" id="2899263"/>
    <lineage>
        <taxon>Bacteria</taxon>
        <taxon>Pseudomonadati</taxon>
        <taxon>Pseudomonadota</taxon>
        <taxon>Betaproteobacteria</taxon>
        <taxon>Nitrosomonadales</taxon>
        <taxon>Sterolibacteriaceae</taxon>
        <taxon>Candidatus Methylophosphatis</taxon>
    </lineage>
</organism>
<evidence type="ECO:0000313" key="2">
    <source>
        <dbReference type="EMBL" id="MBK6973193.1"/>
    </source>
</evidence>
<accession>A0A9D7HM00</accession>
<dbReference type="Proteomes" id="UP000807785">
    <property type="component" value="Unassembled WGS sequence"/>
</dbReference>